<feature type="transmembrane region" description="Helical" evidence="1">
    <location>
        <begin position="202"/>
        <end position="222"/>
    </location>
</feature>
<feature type="transmembrane region" description="Helical" evidence="1">
    <location>
        <begin position="171"/>
        <end position="190"/>
    </location>
</feature>
<feature type="transmembrane region" description="Helical" evidence="1">
    <location>
        <begin position="15"/>
        <end position="35"/>
    </location>
</feature>
<dbReference type="PANTHER" id="PTHR30188">
    <property type="entry name" value="ABC TRANSPORTER PERMEASE PROTEIN-RELATED"/>
    <property type="match status" value="1"/>
</dbReference>
<sequence length="265" mass="29183">MIKFFENIGRFVNSWIYIVVDFIRLVFETFYWIFWGAFVKRTIRLQAVFAQMVFMGVNSIVIVFFVVFFTGVVLAMQSAHQLSQMGAVIYVASLVTISICRELGPVLTALVIAGRIGASITAEIGSMKVNEQIEALDTMAIHPVRYLVVPKFIALFVMLPCLTVIGDLSGILGGYLIGVFNLKINSGLYIQTALKFLTLKDIYTGLSKSFVFAVIIVMVGTYQGLKTEGGAVGVGKATTISVVVSFILIIIADCILTGIYYFARF</sequence>
<feature type="transmembrane region" description="Helical" evidence="1">
    <location>
        <begin position="82"/>
        <end position="100"/>
    </location>
</feature>
<comment type="caution">
    <text evidence="2">The sequence shown here is derived from an EMBL/GenBank/DDBJ whole genome shotgun (WGS) entry which is preliminary data.</text>
</comment>
<evidence type="ECO:0000313" key="2">
    <source>
        <dbReference type="EMBL" id="KKW08933.1"/>
    </source>
</evidence>
<reference evidence="2 3" key="1">
    <citation type="journal article" date="2015" name="Nature">
        <title>rRNA introns, odd ribosomes, and small enigmatic genomes across a large radiation of phyla.</title>
        <authorList>
            <person name="Brown C.T."/>
            <person name="Hug L.A."/>
            <person name="Thomas B.C."/>
            <person name="Sharon I."/>
            <person name="Castelle C.J."/>
            <person name="Singh A."/>
            <person name="Wilkins M.J."/>
            <person name="Williams K.H."/>
            <person name="Banfield J.F."/>
        </authorList>
    </citation>
    <scope>NUCLEOTIDE SEQUENCE [LARGE SCALE GENOMIC DNA]</scope>
</reference>
<dbReference type="InterPro" id="IPR030802">
    <property type="entry name" value="Permease_MalE"/>
</dbReference>
<keyword evidence="1" id="KW-0812">Transmembrane</keyword>
<evidence type="ECO:0000256" key="1">
    <source>
        <dbReference type="RuleBase" id="RU362044"/>
    </source>
</evidence>
<protein>
    <submittedName>
        <fullName evidence="2">ABC-type transport system</fullName>
    </submittedName>
</protein>
<dbReference type="GO" id="GO:0005548">
    <property type="term" value="F:phospholipid transporter activity"/>
    <property type="evidence" value="ECO:0007669"/>
    <property type="project" value="TreeGrafter"/>
</dbReference>
<dbReference type="Proteomes" id="UP000033965">
    <property type="component" value="Unassembled WGS sequence"/>
</dbReference>
<accession>A0A0G1VR03</accession>
<name>A0A0G1VR03_9BACT</name>
<proteinExistence type="inferred from homology"/>
<keyword evidence="1" id="KW-1133">Transmembrane helix</keyword>
<keyword evidence="1" id="KW-0472">Membrane</keyword>
<dbReference type="NCBIfam" id="TIGR00056">
    <property type="entry name" value="MlaE family lipid ABC transporter permease subunit"/>
    <property type="match status" value="1"/>
</dbReference>
<comment type="similarity">
    <text evidence="1">Belongs to the MlaE permease family.</text>
</comment>
<dbReference type="EMBL" id="LCPZ01000006">
    <property type="protein sequence ID" value="KKW08933.1"/>
    <property type="molecule type" value="Genomic_DNA"/>
</dbReference>
<feature type="transmembrane region" description="Helical" evidence="1">
    <location>
        <begin position="242"/>
        <end position="263"/>
    </location>
</feature>
<evidence type="ECO:0000313" key="3">
    <source>
        <dbReference type="Proteomes" id="UP000033965"/>
    </source>
</evidence>
<dbReference type="GO" id="GO:0043190">
    <property type="term" value="C:ATP-binding cassette (ABC) transporter complex"/>
    <property type="evidence" value="ECO:0007669"/>
    <property type="project" value="InterPro"/>
</dbReference>
<dbReference type="Pfam" id="PF02405">
    <property type="entry name" value="MlaE"/>
    <property type="match status" value="1"/>
</dbReference>
<organism evidence="2 3">
    <name type="scientific">Candidatus Kaiserbacteria bacterium GW2011_GWA2_49_19</name>
    <dbReference type="NCBI Taxonomy" id="1618669"/>
    <lineage>
        <taxon>Bacteria</taxon>
        <taxon>Candidatus Kaiseribacteriota</taxon>
    </lineage>
</organism>
<dbReference type="InterPro" id="IPR003453">
    <property type="entry name" value="ABC_MlaE_roteobac"/>
</dbReference>
<feature type="transmembrane region" description="Helical" evidence="1">
    <location>
        <begin position="47"/>
        <end position="76"/>
    </location>
</feature>
<gene>
    <name evidence="2" type="ORF">UY44_C0006G0018</name>
</gene>
<feature type="transmembrane region" description="Helical" evidence="1">
    <location>
        <begin position="146"/>
        <end position="165"/>
    </location>
</feature>
<dbReference type="AlphaFoldDB" id="A0A0G1VR03"/>